<dbReference type="Pfam" id="PF13715">
    <property type="entry name" value="CarbopepD_reg_2"/>
    <property type="match status" value="1"/>
</dbReference>
<dbReference type="InterPro" id="IPR039426">
    <property type="entry name" value="TonB-dep_rcpt-like"/>
</dbReference>
<dbReference type="GO" id="GO:0015344">
    <property type="term" value="F:siderophore uptake transmembrane transporter activity"/>
    <property type="evidence" value="ECO:0007669"/>
    <property type="project" value="TreeGrafter"/>
</dbReference>
<protein>
    <submittedName>
        <fullName evidence="15">TonB-dependent receptor</fullName>
    </submittedName>
</protein>
<evidence type="ECO:0000256" key="4">
    <source>
        <dbReference type="ARBA" id="ARBA00022692"/>
    </source>
</evidence>
<evidence type="ECO:0000256" key="6">
    <source>
        <dbReference type="ARBA" id="ARBA00023077"/>
    </source>
</evidence>
<organism evidence="15 16">
    <name type="scientific">Sinomicrobium weinanense</name>
    <dbReference type="NCBI Taxonomy" id="2842200"/>
    <lineage>
        <taxon>Bacteria</taxon>
        <taxon>Pseudomonadati</taxon>
        <taxon>Bacteroidota</taxon>
        <taxon>Flavobacteriia</taxon>
        <taxon>Flavobacteriales</taxon>
        <taxon>Flavobacteriaceae</taxon>
        <taxon>Sinomicrobium</taxon>
    </lineage>
</organism>
<dbReference type="SUPFAM" id="SSF49464">
    <property type="entry name" value="Carboxypeptidase regulatory domain-like"/>
    <property type="match status" value="1"/>
</dbReference>
<evidence type="ECO:0000313" key="15">
    <source>
        <dbReference type="EMBL" id="MBC9796881.1"/>
    </source>
</evidence>
<feature type="domain" description="TonB-dependent receptor-like beta-barrel" evidence="13">
    <location>
        <begin position="248"/>
        <end position="774"/>
    </location>
</feature>
<dbReference type="InterPro" id="IPR012910">
    <property type="entry name" value="Plug_dom"/>
</dbReference>
<accession>A0A926JTF6</accession>
<evidence type="ECO:0000256" key="3">
    <source>
        <dbReference type="ARBA" id="ARBA00022452"/>
    </source>
</evidence>
<dbReference type="PANTHER" id="PTHR30069:SF29">
    <property type="entry name" value="HEMOGLOBIN AND HEMOGLOBIN-HAPTOGLOBIN-BINDING PROTEIN 1-RELATED"/>
    <property type="match status" value="1"/>
</dbReference>
<evidence type="ECO:0000256" key="10">
    <source>
        <dbReference type="PROSITE-ProRule" id="PRU01360"/>
    </source>
</evidence>
<evidence type="ECO:0000256" key="5">
    <source>
        <dbReference type="ARBA" id="ARBA00022729"/>
    </source>
</evidence>
<keyword evidence="6 11" id="KW-0798">TonB box</keyword>
<gene>
    <name evidence="15" type="ORF">IBL28_12950</name>
</gene>
<dbReference type="EMBL" id="JACVDC010000039">
    <property type="protein sequence ID" value="MBC9796881.1"/>
    <property type="molecule type" value="Genomic_DNA"/>
</dbReference>
<evidence type="ECO:0000256" key="11">
    <source>
        <dbReference type="RuleBase" id="RU003357"/>
    </source>
</evidence>
<feature type="domain" description="TonB-dependent receptor plug" evidence="14">
    <location>
        <begin position="126"/>
        <end position="225"/>
    </location>
</feature>
<keyword evidence="8 15" id="KW-0675">Receptor</keyword>
<dbReference type="PANTHER" id="PTHR30069">
    <property type="entry name" value="TONB-DEPENDENT OUTER MEMBRANE RECEPTOR"/>
    <property type="match status" value="1"/>
</dbReference>
<sequence>MKPAFPLFLFISLLGSITTATSQNCTAVFKGEVTDFHDGKPLMNALIQLIGTDKATASDIDGSFVINGICPGRYEVEISHESCNTRIMSVEISGTTTQPITLEHHLEELKEVVVEGSRDHPVTNSATEQILHTDVIEKFSSASLGDALKEISGVSSLNTGSAIVKPVIQGLHSSRIITMNNGVRLQDQEWGIEHAPNLDLNAAGSLTVVKGAAALQYGGDAIGGVIIADPEKIPVKDTIYGKTLLSGATNGRGGALVSSLTKSYKSGWYWSAQGTLKRFGDGKAPDYSLTNTGYSQQAFSASFGLNKFTYGFDVYYSFYRNEIGILRASHIGSVEDMFHAINSRQPSVIEPFSYDINAPKQDITHHLAKVRFFKRFQNLGKLSLQYDFQQNNRLEYDIRKGDLKGIPAMDMELTTHTLSSDFQFDSRSDYKINTGATFQYQTNFPDPRTRVRRLIPDYDRYTFGIYGAGSYHLTDALTLDAGARYDFTRMDAKKFYFNTRWEQKGYDRDFQDIIIGEEGNQLLTNPVFDFHNISATAGIKYNMDTYGEVLFNYALAGRAPNPSELFSDGLHHSAAAIELGDLRMDQETSHKFSASYARNTGEFQFTVAPYANFVHNFILLEPTGSEQTIRGAFPVWEYKQVNARLLGIDLDASYRFLDHWTFTHKFSYVYGKDITRNRPLIDIPPANTSNRITFSKPEWKNLRLTLRSDYFFRQNEFPNNNFPVRLPENGEYVDRELDISTPPSAYHLLGFDASAGFHFIKHSEITVGLTVDNILNTNYRDYLNRLRFFADDLGRNFKLQIKINY</sequence>
<keyword evidence="4 10" id="KW-0812">Transmembrane</keyword>
<dbReference type="Pfam" id="PF00593">
    <property type="entry name" value="TonB_dep_Rec_b-barrel"/>
    <property type="match status" value="1"/>
</dbReference>
<dbReference type="Gene3D" id="2.60.40.1120">
    <property type="entry name" value="Carboxypeptidase-like, regulatory domain"/>
    <property type="match status" value="1"/>
</dbReference>
<dbReference type="RefSeq" id="WP_187966023.1">
    <property type="nucleotide sequence ID" value="NZ_JACVDC010000039.1"/>
</dbReference>
<proteinExistence type="inferred from homology"/>
<evidence type="ECO:0000259" key="13">
    <source>
        <dbReference type="Pfam" id="PF00593"/>
    </source>
</evidence>
<dbReference type="AlphaFoldDB" id="A0A926JTF6"/>
<dbReference type="InterPro" id="IPR037066">
    <property type="entry name" value="Plug_dom_sf"/>
</dbReference>
<dbReference type="InterPro" id="IPR036942">
    <property type="entry name" value="Beta-barrel_TonB_sf"/>
</dbReference>
<evidence type="ECO:0000256" key="2">
    <source>
        <dbReference type="ARBA" id="ARBA00022448"/>
    </source>
</evidence>
<evidence type="ECO:0000313" key="16">
    <source>
        <dbReference type="Proteomes" id="UP000653730"/>
    </source>
</evidence>
<dbReference type="Proteomes" id="UP000653730">
    <property type="component" value="Unassembled WGS sequence"/>
</dbReference>
<feature type="signal peptide" evidence="12">
    <location>
        <begin position="1"/>
        <end position="22"/>
    </location>
</feature>
<keyword evidence="9 10" id="KW-0998">Cell outer membrane</keyword>
<evidence type="ECO:0000256" key="9">
    <source>
        <dbReference type="ARBA" id="ARBA00023237"/>
    </source>
</evidence>
<dbReference type="Gene3D" id="2.170.130.10">
    <property type="entry name" value="TonB-dependent receptor, plug domain"/>
    <property type="match status" value="1"/>
</dbReference>
<dbReference type="PROSITE" id="PS52016">
    <property type="entry name" value="TONB_DEPENDENT_REC_3"/>
    <property type="match status" value="1"/>
</dbReference>
<keyword evidence="16" id="KW-1185">Reference proteome</keyword>
<keyword evidence="5 12" id="KW-0732">Signal</keyword>
<comment type="subcellular location">
    <subcellularLocation>
        <location evidence="1 10">Cell outer membrane</location>
        <topology evidence="1 10">Multi-pass membrane protein</topology>
    </subcellularLocation>
</comment>
<comment type="caution">
    <text evidence="15">The sequence shown here is derived from an EMBL/GenBank/DDBJ whole genome shotgun (WGS) entry which is preliminary data.</text>
</comment>
<name>A0A926JTF6_9FLAO</name>
<keyword evidence="7 10" id="KW-0472">Membrane</keyword>
<dbReference type="InterPro" id="IPR000531">
    <property type="entry name" value="Beta-barrel_TonB"/>
</dbReference>
<dbReference type="InterPro" id="IPR008969">
    <property type="entry name" value="CarboxyPept-like_regulatory"/>
</dbReference>
<dbReference type="GO" id="GO:0044718">
    <property type="term" value="P:siderophore transmembrane transport"/>
    <property type="evidence" value="ECO:0007669"/>
    <property type="project" value="TreeGrafter"/>
</dbReference>
<keyword evidence="2 10" id="KW-0813">Transport</keyword>
<comment type="similarity">
    <text evidence="10 11">Belongs to the TonB-dependent receptor family.</text>
</comment>
<reference evidence="15 16" key="1">
    <citation type="submission" date="2020-09" db="EMBL/GenBank/DDBJ databases">
        <title>Sinomicrobium weinanense sp. nov., a halophilic bacteria isolated from saline-alkali soil.</title>
        <authorList>
            <person name="Wu P."/>
            <person name="Ren H."/>
            <person name="Mei Y."/>
            <person name="Liang Y."/>
            <person name="Chen Z."/>
        </authorList>
    </citation>
    <scope>NUCLEOTIDE SEQUENCE [LARGE SCALE GENOMIC DNA]</scope>
    <source>
        <strain evidence="15 16">FJxs</strain>
    </source>
</reference>
<feature type="chain" id="PRO_5037341761" evidence="12">
    <location>
        <begin position="23"/>
        <end position="805"/>
    </location>
</feature>
<evidence type="ECO:0000256" key="7">
    <source>
        <dbReference type="ARBA" id="ARBA00023136"/>
    </source>
</evidence>
<evidence type="ECO:0000259" key="14">
    <source>
        <dbReference type="Pfam" id="PF07715"/>
    </source>
</evidence>
<keyword evidence="3 10" id="KW-1134">Transmembrane beta strand</keyword>
<evidence type="ECO:0000256" key="8">
    <source>
        <dbReference type="ARBA" id="ARBA00023170"/>
    </source>
</evidence>
<dbReference type="Pfam" id="PF07715">
    <property type="entry name" value="Plug"/>
    <property type="match status" value="1"/>
</dbReference>
<dbReference type="GO" id="GO:0009279">
    <property type="term" value="C:cell outer membrane"/>
    <property type="evidence" value="ECO:0007669"/>
    <property type="project" value="UniProtKB-SubCell"/>
</dbReference>
<dbReference type="Gene3D" id="2.40.170.20">
    <property type="entry name" value="TonB-dependent receptor, beta-barrel domain"/>
    <property type="match status" value="1"/>
</dbReference>
<dbReference type="SUPFAM" id="SSF56935">
    <property type="entry name" value="Porins"/>
    <property type="match status" value="1"/>
</dbReference>
<evidence type="ECO:0000256" key="1">
    <source>
        <dbReference type="ARBA" id="ARBA00004571"/>
    </source>
</evidence>
<evidence type="ECO:0000256" key="12">
    <source>
        <dbReference type="SAM" id="SignalP"/>
    </source>
</evidence>